<proteinExistence type="predicted"/>
<accession>A0A953HX28</accession>
<gene>
    <name evidence="3" type="ORF">KUV50_14580</name>
</gene>
<feature type="domain" description="HYR-like" evidence="2">
    <location>
        <begin position="1955"/>
        <end position="2013"/>
    </location>
</feature>
<evidence type="ECO:0000259" key="2">
    <source>
        <dbReference type="Pfam" id="PF23237"/>
    </source>
</evidence>
<dbReference type="Gene3D" id="2.40.10.10">
    <property type="entry name" value="Trypsin-like serine proteases"/>
    <property type="match status" value="1"/>
</dbReference>
<dbReference type="Pfam" id="PF23237">
    <property type="entry name" value="HYR_4C"/>
    <property type="match status" value="1"/>
</dbReference>
<dbReference type="RefSeq" id="WP_222580911.1">
    <property type="nucleotide sequence ID" value="NZ_JAHVHU010000014.1"/>
</dbReference>
<dbReference type="Proteomes" id="UP000753961">
    <property type="component" value="Unassembled WGS sequence"/>
</dbReference>
<comment type="caution">
    <text evidence="3">The sequence shown here is derived from an EMBL/GenBank/DDBJ whole genome shotgun (WGS) entry which is preliminary data.</text>
</comment>
<dbReference type="InterPro" id="IPR026444">
    <property type="entry name" value="Secre_tail"/>
</dbReference>
<dbReference type="InterPro" id="IPR043504">
    <property type="entry name" value="Peptidase_S1_PA_chymotrypsin"/>
</dbReference>
<dbReference type="InterPro" id="IPR057078">
    <property type="entry name" value="HYR-4C"/>
</dbReference>
<dbReference type="InterPro" id="IPR025667">
    <property type="entry name" value="SprB_repeat"/>
</dbReference>
<reference evidence="3" key="1">
    <citation type="submission" date="2021-06" db="EMBL/GenBank/DDBJ databases">
        <title>44 bacteria genomes isolated from Dapeng, Shenzhen.</title>
        <authorList>
            <person name="Zheng W."/>
            <person name="Yu S."/>
            <person name="Huang Y."/>
        </authorList>
    </citation>
    <scope>NUCLEOTIDE SEQUENCE</scope>
    <source>
        <strain evidence="3">DP5N28-2</strain>
    </source>
</reference>
<evidence type="ECO:0000313" key="3">
    <source>
        <dbReference type="EMBL" id="MBY5959373.1"/>
    </source>
</evidence>
<protein>
    <submittedName>
        <fullName evidence="3">T9SS type A sorting domain-containing protein</fullName>
    </submittedName>
</protein>
<organism evidence="3 4">
    <name type="scientific">Membranihabitans marinus</name>
    <dbReference type="NCBI Taxonomy" id="1227546"/>
    <lineage>
        <taxon>Bacteria</taxon>
        <taxon>Pseudomonadati</taxon>
        <taxon>Bacteroidota</taxon>
        <taxon>Saprospiria</taxon>
        <taxon>Saprospirales</taxon>
        <taxon>Saprospiraceae</taxon>
        <taxon>Membranihabitans</taxon>
    </lineage>
</organism>
<evidence type="ECO:0000313" key="4">
    <source>
        <dbReference type="Proteomes" id="UP000753961"/>
    </source>
</evidence>
<dbReference type="Pfam" id="PF18962">
    <property type="entry name" value="Por_Secre_tail"/>
    <property type="match status" value="1"/>
</dbReference>
<dbReference type="EMBL" id="JAHVHU010000014">
    <property type="protein sequence ID" value="MBY5959373.1"/>
    <property type="molecule type" value="Genomic_DNA"/>
</dbReference>
<evidence type="ECO:0000259" key="1">
    <source>
        <dbReference type="Pfam" id="PF18962"/>
    </source>
</evidence>
<sequence length="2345" mass="253568">MGVEGTTGTTNYTNFDGQSDYLIIDDEQVGTGKEDVFEVKVTFAVDPAAVTPQSADCELTEGEEGTGLLNTAEVSDGVPSKRDDACTDMPNPSVNIVKTVTAGPTSTGNVNEYTITYQVEVSNTSDALAFYDLSDTLKYGAGATITDVSVSYVSGDGETGTTNYTNFDGQSDYLIIDDEQVGVDQVDVFEVEVTFAVDPAAVTPQSADCELTEGEEGTGLLNTAEVSDGVPSKNDDACADMPNPSVDIVKTVTAGPTSTGNVNEYTITYQIEVSNTSEALAFYDLSDTLKYGAGATITDVSVSYVSGDGETGTTNYTNFDGQSDYLIIDDEQVGVDQVDVFEVEVTFAVDPAAVTPQSADCELTEGEEGTGLLNTAEVSDGVPSKNDDACADMPNPSVDIVKTVTAGPTSTGNVNEYTITYQVEVSNTSDALAFYDLSDTLKYGAGATITDVSVSYVGVEGTTGTANYTNFDGQSDYLIIDDEQVGTGKEDVFQIVVTFEVDPAKVTSQSADCELTEGEEGTGLLNIAEVSDGVPSKRDDACTDMPNPSVNIVKTVTAGPTSTGNVNEYTMTYQVEVSNTSDALAFYDLSDTLKYGAGATITDVSVSYVGVEGTTGTTNYTNFDGQSDYLIIDDEQVGVAQVDVFEVEVTFAVDPAAVTPQSADCELTEGEEGTGLLNTAEVSDGVPSKNDDACAEQPLICSTTVNQHVSCNGGDDGMATASAVGGLVPFSFEWSNGDKTATASNLSAGTYIVIVTDALGNTSKCEVTVKEPDPLSLTCSSNFESNELNCNGDTDGEVKVSVSGGTEDYTYNWVNMNDLQTSIGDGASVMGLGAGTYKVTVTDANGCTATCEVTLSEPDPLMFCVDLECAGITDGPAQTYVTVHPMGGTPGYQYQVLYSADQSIHTDWTDISYGGVFTLPDGGYILRVRDENGCIATAEECENILQPRLDLRSTYSLNPPSEIEINASCCRIFCNDAATFECSDEEGIQAWLNGGAYRLEGDCSGLTVVHDLDTITGCGIYEVTFTIVDANGDPDRDDQGQVKSCTNTLIIQDTKAPVIVVESLKTLDCSESIEFDEPEIFDNCDDNVEVEVSTEWYIDGFADCRHRRTWTATDDCGNTSTATQVIQIIDSELPELVPVHPLLQGLGDGDSIFVECSKPAFFTTAAFEVKQDCSKCPQNLTVNMDDYINFHHCEDGKELQEIVCWWYVTDKYDRTVRHTIHIFMMDRMPPEFVSVPEDKTIACDAPVEFGQVVTYDACSKNVSLTHRDTFGVNAAGQSTITRVWTATDGCGNWDTASQTITLEGTGPVFSSLPEDKVLPAGSEIVFDDPVAGSSCGEVNITVDGDDAVAGDQCAGWTYTRTWKAVSANGLSATTSQTITVKPDDEAPVFNKMPGDVVLPCGSKLPPFNISVTDNVDEGVVISVASTAEGEGCDQVITRTWTATDACGNASSVSQEVRFAANLDIAFTYVPGTFRGNIGDLVPEDMAVASSQCTEGEVVISVEDSVIQDATCDRSIHRLFIATDGCGNRDTAVQVIALIDNVPPVLTNTIAGKSIECGDSVVYDEPVFADNVGIESVITTDTVVREQCNGYYKRTWLAIDSCGNSTEVSQTLTILPDTKAPEFTTRDSIVQIGCKDTMPDFSPVAFDNCSSQVALEMEETTTGTSCDERTVRIWTATDSCGNSSTLKWEIIRRDTLAPQFDHIPEDYSVLCIEDVVFDTLSVTDDCTDSVQVNYMDLKREGNCFTGFTISRIWRVMDDCGNMNQTMQNIFVMGDTMAPMITEVPADTVVACGFDLPEQTVEVAENCRVDTVMVRQDYRPLGVKDCADGAGYYLIRSWVAVDQCGNRDTASQYIAVLGEGQTSLTAFVEVPATKIVSCVSEAVFGEPVVKSTCDSIAITTEDFTLGEPCGPEYKMIREWTATDTCGQSVSTYQTIIIRQDTTAPLLSLEYPVKFMGCGSDATEESLTFDQPVVRDPCGTELTQTENETIFDSSDADSIQVRTWTYMDQCGNQSSISQQLIFGLNDTDDYFHSERDTFNLSCVFDMETHRPVVYSCDTVLVSYEDVVSDSTCHNQLTVLRTWTASDTSGNVDRYVQLFMINDEIAPVIELASDTLHMTSLEYATNGAESNIVSVSDNCGSVTEEVSITKQERNGEVWYEYTVYVSDECGNSTTEYFVVIISEKPPIVNLQYNSPEVVAQVSGGVAPFDYSWSYLRPGKQGWVPVKESGNKISLKNMGMIHKVKVRVRDAQNQWSEGQLDLMVTKDVKRNITLHPNPARDYVEVRMEMEDINRIELYNMLGQRVKVYEFDALRDQSRMQLDLRDVLQGSYTLRFINDYRVYTRSLIKVN</sequence>
<feature type="domain" description="Secretion system C-terminal sorting" evidence="1">
    <location>
        <begin position="2270"/>
        <end position="2338"/>
    </location>
</feature>
<name>A0A953HX28_9BACT</name>
<dbReference type="NCBIfam" id="TIGR04183">
    <property type="entry name" value="Por_Secre_tail"/>
    <property type="match status" value="1"/>
</dbReference>
<dbReference type="Gene3D" id="2.60.40.740">
    <property type="match status" value="1"/>
</dbReference>
<keyword evidence="4" id="KW-1185">Reference proteome</keyword>
<dbReference type="Pfam" id="PF13573">
    <property type="entry name" value="SprB"/>
    <property type="match status" value="2"/>
</dbReference>